<evidence type="ECO:0000313" key="3">
    <source>
        <dbReference type="Proteomes" id="UP000001557"/>
    </source>
</evidence>
<dbReference type="InterPro" id="IPR036420">
    <property type="entry name" value="BRCT_dom_sf"/>
</dbReference>
<sequence length="205" mass="23022">MAGLEVCFTGFAKQSRSDLEELATDSGFIVRKAVTRNLHILCAGSNAGPKKVADAKADGAAILLENDFIALVRTGELSEENFTKLSSLLSKRDSAFRSQQFERYQAYFDKDFLKCEYTDFKQIKCTQSQPYIEQPKIINFIDKFICFTGDFKAHREREVLQAVSSLKGAFIDNDVTLRTQYLVNSSPKCNARPPFLALQTPPKVV</sequence>
<accession>A3D222</accession>
<protein>
    <recommendedName>
        <fullName evidence="1">BRCT domain-containing protein</fullName>
    </recommendedName>
</protein>
<dbReference type="SUPFAM" id="SSF52113">
    <property type="entry name" value="BRCT domain"/>
    <property type="match status" value="1"/>
</dbReference>
<organism evidence="2 3">
    <name type="scientific">Shewanella baltica (strain OS155 / ATCC BAA-1091)</name>
    <dbReference type="NCBI Taxonomy" id="325240"/>
    <lineage>
        <taxon>Bacteria</taxon>
        <taxon>Pseudomonadati</taxon>
        <taxon>Pseudomonadota</taxon>
        <taxon>Gammaproteobacteria</taxon>
        <taxon>Alteromonadales</taxon>
        <taxon>Shewanellaceae</taxon>
        <taxon>Shewanella</taxon>
    </lineage>
</organism>
<gene>
    <name evidence="2" type="ordered locus">Sbal_1267</name>
</gene>
<dbReference type="KEGG" id="sbl:Sbal_1267"/>
<dbReference type="AlphaFoldDB" id="A3D222"/>
<dbReference type="Proteomes" id="UP000001557">
    <property type="component" value="Chromosome"/>
</dbReference>
<feature type="domain" description="BRCT" evidence="1">
    <location>
        <begin position="2"/>
        <end position="68"/>
    </location>
</feature>
<dbReference type="InterPro" id="IPR001357">
    <property type="entry name" value="BRCT_dom"/>
</dbReference>
<dbReference type="RefSeq" id="WP_011846208.1">
    <property type="nucleotide sequence ID" value="NC_009052.1"/>
</dbReference>
<reference evidence="2 3" key="1">
    <citation type="submission" date="2007-02" db="EMBL/GenBank/DDBJ databases">
        <title>Complete sequence of chromosome of Shewanella baltica OS155.</title>
        <authorList>
            <consortium name="US DOE Joint Genome Institute"/>
            <person name="Copeland A."/>
            <person name="Lucas S."/>
            <person name="Lapidus A."/>
            <person name="Barry K."/>
            <person name="Detter J.C."/>
            <person name="Glavina del Rio T."/>
            <person name="Hammon N."/>
            <person name="Israni S."/>
            <person name="Dalin E."/>
            <person name="Tice H."/>
            <person name="Pitluck S."/>
            <person name="Sims D.R."/>
            <person name="Brettin T."/>
            <person name="Bruce D."/>
            <person name="Han C."/>
            <person name="Tapia R."/>
            <person name="Brainard J."/>
            <person name="Schmutz J."/>
            <person name="Larimer F."/>
            <person name="Land M."/>
            <person name="Hauser L."/>
            <person name="Kyrpides N."/>
            <person name="Mikhailova N."/>
            <person name="Brettar I."/>
            <person name="Klappenbach J."/>
            <person name="Konstantinidis K."/>
            <person name="Rodrigues J."/>
            <person name="Tiedje J."/>
            <person name="Richardson P."/>
        </authorList>
    </citation>
    <scope>NUCLEOTIDE SEQUENCE [LARGE SCALE GENOMIC DNA]</scope>
    <source>
        <strain evidence="3">OS155 / ATCC BAA-1091</strain>
    </source>
</reference>
<keyword evidence="3" id="KW-1185">Reference proteome</keyword>
<dbReference type="STRING" id="325240.Sbal_1267"/>
<dbReference type="OrthoDB" id="5451971at2"/>
<evidence type="ECO:0000259" key="1">
    <source>
        <dbReference type="Pfam" id="PF00533"/>
    </source>
</evidence>
<evidence type="ECO:0000313" key="2">
    <source>
        <dbReference type="EMBL" id="ABN60785.1"/>
    </source>
</evidence>
<dbReference type="Gene3D" id="3.40.50.10190">
    <property type="entry name" value="BRCT domain"/>
    <property type="match status" value="1"/>
</dbReference>
<proteinExistence type="predicted"/>
<dbReference type="Pfam" id="PF00533">
    <property type="entry name" value="BRCT"/>
    <property type="match status" value="1"/>
</dbReference>
<name>A3D222_SHEB5</name>
<dbReference type="HOGENOM" id="CLU_1336754_0_0_6"/>
<dbReference type="EMBL" id="CP000563">
    <property type="protein sequence ID" value="ABN60785.1"/>
    <property type="molecule type" value="Genomic_DNA"/>
</dbReference>